<feature type="region of interest" description="Disordered" evidence="1">
    <location>
        <begin position="1"/>
        <end position="20"/>
    </location>
</feature>
<gene>
    <name evidence="2" type="ORF">EIKCOROL_01225</name>
</gene>
<dbReference type="EMBL" id="ACEA01000020">
    <property type="protein sequence ID" value="EEG24056.1"/>
    <property type="molecule type" value="Genomic_DNA"/>
</dbReference>
<name>C0DV36_EIKCO</name>
<proteinExistence type="predicted"/>
<evidence type="ECO:0000256" key="1">
    <source>
        <dbReference type="SAM" id="MobiDB-lite"/>
    </source>
</evidence>
<evidence type="ECO:0000313" key="3">
    <source>
        <dbReference type="Proteomes" id="UP000005837"/>
    </source>
</evidence>
<organism evidence="2 3">
    <name type="scientific">Eikenella corrodens ATCC 23834</name>
    <dbReference type="NCBI Taxonomy" id="546274"/>
    <lineage>
        <taxon>Bacteria</taxon>
        <taxon>Pseudomonadati</taxon>
        <taxon>Pseudomonadota</taxon>
        <taxon>Betaproteobacteria</taxon>
        <taxon>Neisseriales</taxon>
        <taxon>Neisseriaceae</taxon>
        <taxon>Eikenella</taxon>
    </lineage>
</organism>
<evidence type="ECO:0000313" key="2">
    <source>
        <dbReference type="EMBL" id="EEG24056.1"/>
    </source>
</evidence>
<dbReference type="AlphaFoldDB" id="C0DV36"/>
<accession>C0DV36</accession>
<reference evidence="2 3" key="1">
    <citation type="submission" date="2009-01" db="EMBL/GenBank/DDBJ databases">
        <authorList>
            <person name="Fulton L."/>
            <person name="Clifton S."/>
            <person name="Chinwalla A.T."/>
            <person name="Mitreva M."/>
            <person name="Sodergren E."/>
            <person name="Weinstock G."/>
            <person name="Clifton S."/>
            <person name="Dooling D.J."/>
            <person name="Fulton B."/>
            <person name="Minx P."/>
            <person name="Pepin K.H."/>
            <person name="Johnson M."/>
            <person name="Bhonagiri V."/>
            <person name="Nash W.E."/>
            <person name="Mardis E.R."/>
            <person name="Wilson R.K."/>
        </authorList>
    </citation>
    <scope>NUCLEOTIDE SEQUENCE [LARGE SCALE GENOMIC DNA]</scope>
    <source>
        <strain evidence="2 3">ATCC 23834</strain>
    </source>
</reference>
<comment type="caution">
    <text evidence="2">The sequence shown here is derived from an EMBL/GenBank/DDBJ whole genome shotgun (WGS) entry which is preliminary data.</text>
</comment>
<dbReference type="Proteomes" id="UP000005837">
    <property type="component" value="Unassembled WGS sequence"/>
</dbReference>
<sequence>MAEQGGGNLNEGDATLIGGGSKAGKIADYATAESKDGGASIGMMLQQASVDLLERFIIFVLFAVGQDDVANANAELLAGYLNGIKVKRGNSLITDDNGFTTDMRADMFG</sequence>
<protein>
    <submittedName>
        <fullName evidence="2">Uncharacterized protein</fullName>
    </submittedName>
</protein>
<dbReference type="HOGENOM" id="CLU_2179708_0_0_4"/>